<sequence>MRTPLKDMTLPPDLSVKKGTGPVRTHFPVYSNSIPPCNFACPTGSNIQQWLSLAKEKRYEEAFQELVLNNPLPAVHGRVCYHPCENACNRTNVDQSVSIHAVERFLGDKALEEGWPVRFEAKPTGKRVLIVGAGPSGLAAAYHLKRKGHDVEIHESAPMAGGMMLFGIPAYRLPRDVLNKEIRRIEEMGVRIVLNHTVENLLAEKVSGQFDAVFIAIGAHVGRGADIPSEEHNSTYEAVSYLRSNEMGEAPELGRRVVVYGGGNTAMDAARTARRKGSEVTVVYRRDREHMPAHDFECQEAMDEGVKFFWLRTINQIEETTFTLEKMELNDDGYPMPCGEYESVEADSLILALGQNIDSKLTRNLPGVEHKRGGILTVSDQMMTGYTGIFAGGDMVPSERTVTIAVGHGKKAAAHIDAYLHGRTYHKEQKQPLVSYEQLHLWYKTDADQKEQPAMAPEIRSANFDEVVGGLTEEEAFYETQRCYSCGNCFECDGCYGACPNGAIMKLGKGKGYQIDYDKCTGCSACYAQCPCHAIEIVDAEANPY</sequence>
<dbReference type="Pfam" id="PF14691">
    <property type="entry name" value="Fer4_20"/>
    <property type="match status" value="1"/>
</dbReference>
<dbReference type="SUPFAM" id="SSF46548">
    <property type="entry name" value="alpha-helical ferredoxin"/>
    <property type="match status" value="2"/>
</dbReference>
<dbReference type="Gene3D" id="3.30.70.20">
    <property type="match status" value="1"/>
</dbReference>
<dbReference type="PANTHER" id="PTHR42783:SF3">
    <property type="entry name" value="GLUTAMATE SYNTHASE [NADPH] SMALL CHAIN-RELATED"/>
    <property type="match status" value="1"/>
</dbReference>
<keyword evidence="2" id="KW-0408">Iron</keyword>
<evidence type="ECO:0000313" key="6">
    <source>
        <dbReference type="Proteomes" id="UP000245362"/>
    </source>
</evidence>
<evidence type="ECO:0000256" key="3">
    <source>
        <dbReference type="ARBA" id="ARBA00023014"/>
    </source>
</evidence>
<reference evidence="5 6" key="1">
    <citation type="submission" date="2018-05" db="EMBL/GenBank/DDBJ databases">
        <title>Vibrio limimaris sp. nov., isolated from marine sediment.</title>
        <authorList>
            <person name="Li C.-M."/>
        </authorList>
    </citation>
    <scope>NUCLEOTIDE SEQUENCE [LARGE SCALE GENOMIC DNA]</scope>
    <source>
        <strain evidence="5 6">E4404</strain>
    </source>
</reference>
<evidence type="ECO:0000259" key="4">
    <source>
        <dbReference type="PROSITE" id="PS51379"/>
    </source>
</evidence>
<dbReference type="NCBIfam" id="NF009410">
    <property type="entry name" value="PRK12771.1"/>
    <property type="match status" value="1"/>
</dbReference>
<dbReference type="EMBL" id="QFWT01000003">
    <property type="protein sequence ID" value="PWI33890.1"/>
    <property type="molecule type" value="Genomic_DNA"/>
</dbReference>
<dbReference type="InterPro" id="IPR028261">
    <property type="entry name" value="DPD_II"/>
</dbReference>
<evidence type="ECO:0000256" key="1">
    <source>
        <dbReference type="ARBA" id="ARBA00022723"/>
    </source>
</evidence>
<dbReference type="OrthoDB" id="9810782at2"/>
<accession>A0A2U3BAS0</accession>
<keyword evidence="6" id="KW-1185">Reference proteome</keyword>
<dbReference type="RefSeq" id="WP_109319142.1">
    <property type="nucleotide sequence ID" value="NZ_QFWT01000003.1"/>
</dbReference>
<dbReference type="PROSITE" id="PS51379">
    <property type="entry name" value="4FE4S_FER_2"/>
    <property type="match status" value="1"/>
</dbReference>
<protein>
    <submittedName>
        <fullName evidence="5">Glutamate synthase</fullName>
    </submittedName>
</protein>
<dbReference type="InterPro" id="IPR017896">
    <property type="entry name" value="4Fe4S_Fe-S-bd"/>
</dbReference>
<dbReference type="SUPFAM" id="SSF51971">
    <property type="entry name" value="Nucleotide-binding domain"/>
    <property type="match status" value="1"/>
</dbReference>
<comment type="caution">
    <text evidence="5">The sequence shown here is derived from an EMBL/GenBank/DDBJ whole genome shotgun (WGS) entry which is preliminary data.</text>
</comment>
<dbReference type="Gene3D" id="1.10.1060.10">
    <property type="entry name" value="Alpha-helical ferredoxin"/>
    <property type="match status" value="1"/>
</dbReference>
<keyword evidence="3" id="KW-0411">Iron-sulfur</keyword>
<keyword evidence="1" id="KW-0479">Metal-binding</keyword>
<dbReference type="InterPro" id="IPR023753">
    <property type="entry name" value="FAD/NAD-binding_dom"/>
</dbReference>
<feature type="domain" description="4Fe-4S ferredoxin-type" evidence="4">
    <location>
        <begin position="511"/>
        <end position="540"/>
    </location>
</feature>
<dbReference type="GO" id="GO:0016491">
    <property type="term" value="F:oxidoreductase activity"/>
    <property type="evidence" value="ECO:0007669"/>
    <property type="project" value="InterPro"/>
</dbReference>
<dbReference type="GO" id="GO:0046872">
    <property type="term" value="F:metal ion binding"/>
    <property type="evidence" value="ECO:0007669"/>
    <property type="project" value="UniProtKB-KW"/>
</dbReference>
<dbReference type="PRINTS" id="PR00419">
    <property type="entry name" value="ADXRDTASE"/>
</dbReference>
<dbReference type="Pfam" id="PF07992">
    <property type="entry name" value="Pyr_redox_2"/>
    <property type="match status" value="1"/>
</dbReference>
<dbReference type="Gene3D" id="3.50.50.60">
    <property type="entry name" value="FAD/NAD(P)-binding domain"/>
    <property type="match status" value="2"/>
</dbReference>
<dbReference type="AlphaFoldDB" id="A0A2U3BAS0"/>
<dbReference type="InterPro" id="IPR017900">
    <property type="entry name" value="4Fe4S_Fe_S_CS"/>
</dbReference>
<dbReference type="InterPro" id="IPR036188">
    <property type="entry name" value="FAD/NAD-bd_sf"/>
</dbReference>
<dbReference type="GO" id="GO:0051536">
    <property type="term" value="F:iron-sulfur cluster binding"/>
    <property type="evidence" value="ECO:0007669"/>
    <property type="project" value="UniProtKB-KW"/>
</dbReference>
<organism evidence="5 6">
    <name type="scientific">Vibrio albus</name>
    <dbReference type="NCBI Taxonomy" id="2200953"/>
    <lineage>
        <taxon>Bacteria</taxon>
        <taxon>Pseudomonadati</taxon>
        <taxon>Pseudomonadota</taxon>
        <taxon>Gammaproteobacteria</taxon>
        <taxon>Vibrionales</taxon>
        <taxon>Vibrionaceae</taxon>
        <taxon>Vibrio</taxon>
    </lineage>
</organism>
<dbReference type="InterPro" id="IPR009051">
    <property type="entry name" value="Helical_ferredxn"/>
</dbReference>
<proteinExistence type="predicted"/>
<dbReference type="Pfam" id="PF12838">
    <property type="entry name" value="Fer4_7"/>
    <property type="match status" value="1"/>
</dbReference>
<dbReference type="Proteomes" id="UP000245362">
    <property type="component" value="Unassembled WGS sequence"/>
</dbReference>
<evidence type="ECO:0000256" key="2">
    <source>
        <dbReference type="ARBA" id="ARBA00023004"/>
    </source>
</evidence>
<dbReference type="PROSITE" id="PS00198">
    <property type="entry name" value="4FE4S_FER_1"/>
    <property type="match status" value="1"/>
</dbReference>
<name>A0A2U3BAS0_9VIBR</name>
<gene>
    <name evidence="5" type="ORF">DI392_06740</name>
</gene>
<evidence type="ECO:0000313" key="5">
    <source>
        <dbReference type="EMBL" id="PWI33890.1"/>
    </source>
</evidence>
<dbReference type="PANTHER" id="PTHR42783">
    <property type="entry name" value="GLUTAMATE SYNTHASE [NADPH] SMALL CHAIN"/>
    <property type="match status" value="1"/>
</dbReference>